<evidence type="ECO:0008006" key="3">
    <source>
        <dbReference type="Google" id="ProtNLM"/>
    </source>
</evidence>
<protein>
    <recommendedName>
        <fullName evidence="3">Ribbon-helix-helix protein CopG domain-containing protein</fullName>
    </recommendedName>
</protein>
<evidence type="ECO:0000313" key="1">
    <source>
        <dbReference type="EMBL" id="OGL42977.1"/>
    </source>
</evidence>
<accession>A0A1F7RQ08</accession>
<reference evidence="1 2" key="1">
    <citation type="journal article" date="2016" name="Nat. Commun.">
        <title>Thousands of microbial genomes shed light on interconnected biogeochemical processes in an aquifer system.</title>
        <authorList>
            <person name="Anantharaman K."/>
            <person name="Brown C.T."/>
            <person name="Hug L.A."/>
            <person name="Sharon I."/>
            <person name="Castelle C.J."/>
            <person name="Probst A.J."/>
            <person name="Thomas B.C."/>
            <person name="Singh A."/>
            <person name="Wilkins M.J."/>
            <person name="Karaoz U."/>
            <person name="Brodie E.L."/>
            <person name="Williams K.H."/>
            <person name="Hubbard S.S."/>
            <person name="Banfield J.F."/>
        </authorList>
    </citation>
    <scope>NUCLEOTIDE SEQUENCE [LARGE SCALE GENOMIC DNA]</scope>
</reference>
<organism evidence="1 2">
    <name type="scientific">Candidatus Schekmanbacteria bacterium RBG_13_48_7</name>
    <dbReference type="NCBI Taxonomy" id="1817878"/>
    <lineage>
        <taxon>Bacteria</taxon>
        <taxon>Candidatus Schekmaniibacteriota</taxon>
    </lineage>
</organism>
<dbReference type="Pfam" id="PF03683">
    <property type="entry name" value="UPF0175"/>
    <property type="match status" value="1"/>
</dbReference>
<gene>
    <name evidence="1" type="ORF">A2161_04635</name>
</gene>
<proteinExistence type="predicted"/>
<dbReference type="Proteomes" id="UP000179266">
    <property type="component" value="Unassembled WGS sequence"/>
</dbReference>
<comment type="caution">
    <text evidence="1">The sequence shown here is derived from an EMBL/GenBank/DDBJ whole genome shotgun (WGS) entry which is preliminary data.</text>
</comment>
<dbReference type="EMBL" id="MGDD01000296">
    <property type="protein sequence ID" value="OGL42977.1"/>
    <property type="molecule type" value="Genomic_DNA"/>
</dbReference>
<sequence length="96" mass="11180">MYKTTTLRLPEKLLKEINKFVEDGNLDRSSYLREIILKGFEVDKCERILAQYETGKLSLEEASQKLQVDIWKFLQILKDSNRNLNVSLEDLLGSSD</sequence>
<dbReference type="AlphaFoldDB" id="A0A1F7RQ08"/>
<dbReference type="InterPro" id="IPR005368">
    <property type="entry name" value="UPF0175"/>
</dbReference>
<evidence type="ECO:0000313" key="2">
    <source>
        <dbReference type="Proteomes" id="UP000179266"/>
    </source>
</evidence>
<name>A0A1F7RQ08_9BACT</name>